<dbReference type="GO" id="GO:0035556">
    <property type="term" value="P:intracellular signal transduction"/>
    <property type="evidence" value="ECO:0007669"/>
    <property type="project" value="InterPro"/>
</dbReference>
<keyword evidence="5" id="KW-1185">Reference proteome</keyword>
<keyword evidence="2" id="KW-0067">ATP-binding</keyword>
<evidence type="ECO:0000259" key="3">
    <source>
        <dbReference type="PROSITE" id="PS50125"/>
    </source>
</evidence>
<accession>A0A1X1ZFQ9</accession>
<dbReference type="Gene3D" id="3.40.50.300">
    <property type="entry name" value="P-loop containing nucleotide triphosphate hydrolases"/>
    <property type="match status" value="1"/>
</dbReference>
<dbReference type="SMART" id="SM00044">
    <property type="entry name" value="CYCc"/>
    <property type="match status" value="1"/>
</dbReference>
<dbReference type="SUPFAM" id="SSF55073">
    <property type="entry name" value="Nucleotide cyclase"/>
    <property type="match status" value="1"/>
</dbReference>
<dbReference type="RefSeq" id="WP_085079514.1">
    <property type="nucleotide sequence ID" value="NZ_JACKRZ010000258.1"/>
</dbReference>
<evidence type="ECO:0000313" key="5">
    <source>
        <dbReference type="Proteomes" id="UP000193529"/>
    </source>
</evidence>
<dbReference type="PANTHER" id="PTHR16305:SF28">
    <property type="entry name" value="GUANYLATE CYCLASE DOMAIN-CONTAINING PROTEIN"/>
    <property type="match status" value="1"/>
</dbReference>
<proteinExistence type="predicted"/>
<dbReference type="SUPFAM" id="SSF52540">
    <property type="entry name" value="P-loop containing nucleoside triphosphate hydrolases"/>
    <property type="match status" value="1"/>
</dbReference>
<dbReference type="GO" id="GO:0004016">
    <property type="term" value="F:adenylate cyclase activity"/>
    <property type="evidence" value="ECO:0007669"/>
    <property type="project" value="TreeGrafter"/>
</dbReference>
<evidence type="ECO:0000313" key="4">
    <source>
        <dbReference type="EMBL" id="ORW21971.1"/>
    </source>
</evidence>
<organism evidence="4 5">
    <name type="scientific">Mycobacterium palustre</name>
    <dbReference type="NCBI Taxonomy" id="153971"/>
    <lineage>
        <taxon>Bacteria</taxon>
        <taxon>Bacillati</taxon>
        <taxon>Actinomycetota</taxon>
        <taxon>Actinomycetes</taxon>
        <taxon>Mycobacteriales</taxon>
        <taxon>Mycobacteriaceae</taxon>
        <taxon>Mycobacterium</taxon>
        <taxon>Mycobacterium simiae complex</taxon>
    </lineage>
</organism>
<dbReference type="CDD" id="cd07302">
    <property type="entry name" value="CHD"/>
    <property type="match status" value="1"/>
</dbReference>
<dbReference type="InterPro" id="IPR001054">
    <property type="entry name" value="A/G_cyclase"/>
</dbReference>
<dbReference type="GO" id="GO:0009190">
    <property type="term" value="P:cyclic nucleotide biosynthetic process"/>
    <property type="evidence" value="ECO:0007669"/>
    <property type="project" value="InterPro"/>
</dbReference>
<dbReference type="GO" id="GO:0005737">
    <property type="term" value="C:cytoplasm"/>
    <property type="evidence" value="ECO:0007669"/>
    <property type="project" value="TreeGrafter"/>
</dbReference>
<evidence type="ECO:0000256" key="2">
    <source>
        <dbReference type="ARBA" id="ARBA00022840"/>
    </source>
</evidence>
<dbReference type="PANTHER" id="PTHR16305">
    <property type="entry name" value="TESTICULAR SOLUBLE ADENYLYL CYCLASE"/>
    <property type="match status" value="1"/>
</dbReference>
<feature type="domain" description="Guanylate cyclase" evidence="3">
    <location>
        <begin position="41"/>
        <end position="172"/>
    </location>
</feature>
<reference evidence="4 5" key="1">
    <citation type="submission" date="2016-01" db="EMBL/GenBank/DDBJ databases">
        <title>The new phylogeny of the genus Mycobacterium.</title>
        <authorList>
            <person name="Tarcisio F."/>
            <person name="Conor M."/>
            <person name="Antonella G."/>
            <person name="Elisabetta G."/>
            <person name="Giulia F.S."/>
            <person name="Sara T."/>
            <person name="Anna F."/>
            <person name="Clotilde B."/>
            <person name="Roberto B."/>
            <person name="Veronica D.S."/>
            <person name="Fabio R."/>
            <person name="Monica P."/>
            <person name="Olivier J."/>
            <person name="Enrico T."/>
            <person name="Nicola S."/>
        </authorList>
    </citation>
    <scope>NUCLEOTIDE SEQUENCE [LARGE SCALE GENOMIC DNA]</scope>
    <source>
        <strain evidence="4 5">DSM 44572</strain>
    </source>
</reference>
<sequence>MTATLVCRTCRTQLRSHAKFCDECGAATEMSALAAEYKQVTVLFADVVRSMDIAAAVGPERLREIMARLVDCAAGVVRRFSGTLDKFTGDGIMAVFGAPFALEDHALRACRAGLEIQREIAVLSGEVARLDGVDLRVRIGLSSGKVIAGEIGTTAAGYTAIGEQVGMAQRMESAAPPGGVMLSGSTARLVENIAVLAEPQKVYIKGGDVPVWARRLLEVDAGRRPNRAWESSLIGRSRDLAALASMLDRAMSGHTSIAAVVGTAGIGKTRLVGEAAQQAKSVGMDVISTFCESHATDVPFGVVTRLLRAVLQVEGLDAATARTRVRDQLPDADPLDLLLLNDLLGVSQLDVEMPAIDSDARRQRLTALITTAQVARSQPTLIVVEDAHWIDEASESMLADLLAIEARAQSMVILTYRPEYQGALRNIQGALTIALEPLTESETSMLVGELVGSDPSVAEISKVISERAAGNPFFAQEIIRDLTERDVLRGERGRYTCSTDVRETQVPATLQATLAARIDRLSRAAKLTLCAAAVVGFRFHADVLSRLEIEGGIEELIAVELIDRVGSSAQSEYAFRHPLIRSVAYESQLTSDRAQLHRRVAAAIEAQQPKAADQNAALIAEHLEAAGDLHSAYGWHMRAATWATNRDIAAARLSWERARRIADALPADDPQRATMQIAPRTRLCGIAYRIGVDTAADRFEELRELCAAAGDKVSLFVAMAGLVMDHAHRGRIREGSQLAREAMALIESIDDAGLTVDPSVSAIEPLDQGHDKLDAPQWSAHVAGLVDGDLSTSNGIISCPFALALGQRARVRYWLGRPGWRDDLDHSLAMARSADPMSYARVVSHIYLPGIPVGVLASDDRTLLEVEKALRAVEESDDELAVGLARVTLGIALVHRETDAERHRGNRLLAQVGEVFLSREYITSELPIVTLYLAREEARHGDRGAALSLMRDVVERLASEGKLASWGAPATAVLVESLLDRDADGDLAAARAAVDRLVKAPSDDPLAVRDVWLTRLEAKLAWACDETRTYLRLRDQYRDMAKRLGFDGHIGWAEAMP</sequence>
<dbReference type="GO" id="GO:0005524">
    <property type="term" value="F:ATP binding"/>
    <property type="evidence" value="ECO:0007669"/>
    <property type="project" value="UniProtKB-KW"/>
</dbReference>
<dbReference type="Pfam" id="PF13191">
    <property type="entry name" value="AAA_16"/>
    <property type="match status" value="1"/>
</dbReference>
<dbReference type="Gene3D" id="3.30.70.1230">
    <property type="entry name" value="Nucleotide cyclase"/>
    <property type="match status" value="1"/>
</dbReference>
<dbReference type="Pfam" id="PF00211">
    <property type="entry name" value="Guanylate_cyc"/>
    <property type="match status" value="1"/>
</dbReference>
<comment type="caution">
    <text evidence="4">The sequence shown here is derived from an EMBL/GenBank/DDBJ whole genome shotgun (WGS) entry which is preliminary data.</text>
</comment>
<protein>
    <submittedName>
        <fullName evidence="4">Cyclase</fullName>
    </submittedName>
</protein>
<evidence type="ECO:0000256" key="1">
    <source>
        <dbReference type="ARBA" id="ARBA00022741"/>
    </source>
</evidence>
<dbReference type="PROSITE" id="PS50125">
    <property type="entry name" value="GUANYLATE_CYCLASE_2"/>
    <property type="match status" value="1"/>
</dbReference>
<dbReference type="Proteomes" id="UP000193529">
    <property type="component" value="Unassembled WGS sequence"/>
</dbReference>
<dbReference type="STRING" id="153971.AWC19_13550"/>
<dbReference type="InterPro" id="IPR029787">
    <property type="entry name" value="Nucleotide_cyclase"/>
</dbReference>
<keyword evidence="1" id="KW-0547">Nucleotide-binding</keyword>
<dbReference type="OrthoDB" id="5476461at2"/>
<name>A0A1X1ZFQ9_9MYCO</name>
<gene>
    <name evidence="4" type="ORF">AWC19_13550</name>
</gene>
<dbReference type="EMBL" id="LQPJ01000116">
    <property type="protein sequence ID" value="ORW21971.1"/>
    <property type="molecule type" value="Genomic_DNA"/>
</dbReference>
<dbReference type="AlphaFoldDB" id="A0A1X1ZFQ9"/>
<dbReference type="InterPro" id="IPR027417">
    <property type="entry name" value="P-loop_NTPase"/>
</dbReference>
<dbReference type="InterPro" id="IPR041664">
    <property type="entry name" value="AAA_16"/>
</dbReference>